<evidence type="ECO:0000313" key="1">
    <source>
        <dbReference type="EMBL" id="MDR7191635.1"/>
    </source>
</evidence>
<sequence length="199" mass="20862">MATALSPSTVCVVPTPSQLAALGTVLCLHRPGAARALGGWSSARRAEAHAGLDLDGMHESLRFFDADEACCWQLHLLPDSDFLAWDRLADHLPRCSEVAPGGIGERLWRNLAQRMRGGAWEASVLRFQSVPAVPEAGGPMLVASPGALSQLGIACARRIARGHGIAPSSSPDDCCCRRAAAAAGGPAPSEAHRHPIHLS</sequence>
<reference evidence="1 2" key="1">
    <citation type="submission" date="2023-07" db="EMBL/GenBank/DDBJ databases">
        <title>Sorghum-associated microbial communities from plants grown in Nebraska, USA.</title>
        <authorList>
            <person name="Schachtman D."/>
        </authorList>
    </citation>
    <scope>NUCLEOTIDE SEQUENCE [LARGE SCALE GENOMIC DNA]</scope>
    <source>
        <strain evidence="1 2">4099</strain>
    </source>
</reference>
<proteinExistence type="predicted"/>
<evidence type="ECO:0008006" key="3">
    <source>
        <dbReference type="Google" id="ProtNLM"/>
    </source>
</evidence>
<dbReference type="SUPFAM" id="SSF144064">
    <property type="entry name" value="Heme iron utilization protein-like"/>
    <property type="match status" value="1"/>
</dbReference>
<dbReference type="RefSeq" id="WP_310232083.1">
    <property type="nucleotide sequence ID" value="NZ_JAVDWO010000001.1"/>
</dbReference>
<dbReference type="Proteomes" id="UP001256588">
    <property type="component" value="Unassembled WGS sequence"/>
</dbReference>
<comment type="caution">
    <text evidence="1">The sequence shown here is derived from an EMBL/GenBank/DDBJ whole genome shotgun (WGS) entry which is preliminary data.</text>
</comment>
<evidence type="ECO:0000313" key="2">
    <source>
        <dbReference type="Proteomes" id="UP001256588"/>
    </source>
</evidence>
<organism evidence="1 2">
    <name type="scientific">Luteimonas terrae</name>
    <dbReference type="NCBI Taxonomy" id="1530191"/>
    <lineage>
        <taxon>Bacteria</taxon>
        <taxon>Pseudomonadati</taxon>
        <taxon>Pseudomonadota</taxon>
        <taxon>Gammaproteobacteria</taxon>
        <taxon>Lysobacterales</taxon>
        <taxon>Lysobacteraceae</taxon>
        <taxon>Luteimonas</taxon>
    </lineage>
</organism>
<keyword evidence="2" id="KW-1185">Reference proteome</keyword>
<accession>A0ABU1XSC2</accession>
<name>A0ABU1XSC2_9GAMM</name>
<protein>
    <recommendedName>
        <fullName evidence="3">Hemin transport protein</fullName>
    </recommendedName>
</protein>
<gene>
    <name evidence="1" type="ORF">J2W68_000337</name>
</gene>
<dbReference type="EMBL" id="JAVDWO010000001">
    <property type="protein sequence ID" value="MDR7191635.1"/>
    <property type="molecule type" value="Genomic_DNA"/>
</dbReference>